<dbReference type="OrthoDB" id="10601867at2759"/>
<name>A0A8J5XWD8_DIALT</name>
<evidence type="ECO:0000313" key="2">
    <source>
        <dbReference type="Proteomes" id="UP000751190"/>
    </source>
</evidence>
<dbReference type="AlphaFoldDB" id="A0A8J5XWD8"/>
<keyword evidence="2" id="KW-1185">Reference proteome</keyword>
<proteinExistence type="predicted"/>
<gene>
    <name evidence="1" type="ORF">KFE25_006327</name>
</gene>
<organism evidence="1 2">
    <name type="scientific">Diacronema lutheri</name>
    <name type="common">Unicellular marine alga</name>
    <name type="synonym">Monochrysis lutheri</name>
    <dbReference type="NCBI Taxonomy" id="2081491"/>
    <lineage>
        <taxon>Eukaryota</taxon>
        <taxon>Haptista</taxon>
        <taxon>Haptophyta</taxon>
        <taxon>Pavlovophyceae</taxon>
        <taxon>Pavlovales</taxon>
        <taxon>Pavlovaceae</taxon>
        <taxon>Diacronema</taxon>
    </lineage>
</organism>
<dbReference type="Proteomes" id="UP000751190">
    <property type="component" value="Unassembled WGS sequence"/>
</dbReference>
<protein>
    <submittedName>
        <fullName evidence="1">Uncharacterized protein</fullName>
    </submittedName>
</protein>
<reference evidence="1" key="1">
    <citation type="submission" date="2021-05" db="EMBL/GenBank/DDBJ databases">
        <title>The genome of the haptophyte Pavlova lutheri (Diacronema luteri, Pavlovales) - a model for lipid biosynthesis in eukaryotic algae.</title>
        <authorList>
            <person name="Hulatt C.J."/>
            <person name="Posewitz M.C."/>
        </authorList>
    </citation>
    <scope>NUCLEOTIDE SEQUENCE</scope>
    <source>
        <strain evidence="1">NIVA-4/92</strain>
    </source>
</reference>
<evidence type="ECO:0000313" key="1">
    <source>
        <dbReference type="EMBL" id="KAG8469872.1"/>
    </source>
</evidence>
<sequence length="639" mass="68192">MGSAVDVELAYQLAYACTAAHHAPELLSRVRGGDASALYALQILQLGSPAAVARQPVIQTIAAAMVDAFARRTLGELRECLAIGLEALANAWLLAGDALGLREPPGHTELWLESVAPLIAAIDARTRDLLITPTPLAPELMGVIHDDVPPFFRHGDLRIPLVQLLCNVVAPWTLPTLAQLPRLTRVLVRFAAECGGPSSLALPGVDPSSMPTLRMSTAAILHRLAQSPVLRAAMWAELDALCVLTRTLLDAPADEPERSLLLLEVLYELGGKVGDKDCATARLLDVDAARVLAHLLAGPPLAFAAGANGTDTSSHGKALDILSALVAPAAPGADVRPNGHAVRRLWEGGVLVPVLMHVASASARHAAGAVCIVVKMLADVLSLMYYGSDPHTRQMMAAACSPSTPATPALVHALKLLAAHDDSRERARVLQPATAHALHQRQPAVARSQPLLCRTELALTADAGCMLRPMSAPSMLLGEQRKRMRTGAGCDAALPNSQAALARGAGSSKARQMRMMAWFREHLHVVLCSARLLGIPWPSAVILLDYEIADAHGNVPSFTVHSEQAMDALCAALGQWIPPNKADKLIAEMQDCLERRRMATRDYVACAYVSRFTRSVLLGCFMLQLNEIKRRGGELAMLV</sequence>
<accession>A0A8J5XWD8</accession>
<comment type="caution">
    <text evidence="1">The sequence shown here is derived from an EMBL/GenBank/DDBJ whole genome shotgun (WGS) entry which is preliminary data.</text>
</comment>
<dbReference type="EMBL" id="JAGTXO010000002">
    <property type="protein sequence ID" value="KAG8469872.1"/>
    <property type="molecule type" value="Genomic_DNA"/>
</dbReference>